<organism evidence="1">
    <name type="scientific">Mesocestoides corti</name>
    <name type="common">Flatworm</name>
    <dbReference type="NCBI Taxonomy" id="53468"/>
    <lineage>
        <taxon>Eukaryota</taxon>
        <taxon>Metazoa</taxon>
        <taxon>Spiralia</taxon>
        <taxon>Lophotrochozoa</taxon>
        <taxon>Platyhelminthes</taxon>
        <taxon>Cestoda</taxon>
        <taxon>Eucestoda</taxon>
        <taxon>Cyclophyllidea</taxon>
        <taxon>Mesocestoididae</taxon>
        <taxon>Mesocestoides</taxon>
    </lineage>
</organism>
<protein>
    <submittedName>
        <fullName evidence="1">CPSF_A domain-containing protein</fullName>
    </submittedName>
</protein>
<accession>A0A5K3EWR8</accession>
<proteinExistence type="predicted"/>
<dbReference type="WBParaSite" id="MCU_003727-RA">
    <property type="protein sequence ID" value="MCU_003727-RA"/>
    <property type="gene ID" value="MCU_003727"/>
</dbReference>
<name>A0A5K3EWR8_MESCO</name>
<sequence>MPSKLLDFSLYKEIAFFPSFGQSTIYNLCDLPSQCSVTNGEDPSCRKHDLMAASLLPAVESSSSNRCCTHYSFSSDGEKLTMTTADIVCLDAFYDDHAKHYVVCVGLVKVGDCIHANPIR</sequence>
<dbReference type="AlphaFoldDB" id="A0A5K3EWR8"/>
<evidence type="ECO:0000313" key="1">
    <source>
        <dbReference type="WBParaSite" id="MCU_003727-RA"/>
    </source>
</evidence>
<reference evidence="1" key="1">
    <citation type="submission" date="2019-11" db="UniProtKB">
        <authorList>
            <consortium name="WormBaseParasite"/>
        </authorList>
    </citation>
    <scope>IDENTIFICATION</scope>
</reference>